<evidence type="ECO:0000313" key="2">
    <source>
        <dbReference type="Proteomes" id="UP000307841"/>
    </source>
</evidence>
<name>A0A4U2Y4Q0_9BACL</name>
<proteinExistence type="predicted"/>
<accession>A0A4U2Y4Q0</accession>
<sequence length="230" mass="25992">MKHNCPAFFETAFDEGYTQEQDGYLYRFFRQDMGKLQIKTGKIVANDPFVMFETEPFVEVFPKGSFTVQLAIAQVQSQSKEEQTADSLEPDERVALARIVFSEKPVVSWKMAVWPESDVSQLGEGEFFGYGVDAGTGSFMDAEACALLEREMEKDELFFETLTKKMDQTYKHTRSWGLIDLAEGCNVAMFSTGWGDGSYASYIGYDAEGQIARLVTDFYLLDWMGTAAEE</sequence>
<dbReference type="AlphaFoldDB" id="A0A4U2Y4Q0"/>
<dbReference type="Pfam" id="PF14025">
    <property type="entry name" value="DUF4241"/>
    <property type="match status" value="1"/>
</dbReference>
<dbReference type="EMBL" id="SZNK01000001">
    <property type="protein sequence ID" value="TKI55427.1"/>
    <property type="molecule type" value="Genomic_DNA"/>
</dbReference>
<comment type="caution">
    <text evidence="1">The sequence shown here is derived from an EMBL/GenBank/DDBJ whole genome shotgun (WGS) entry which is preliminary data.</text>
</comment>
<gene>
    <name evidence="1" type="ORF">E8L90_08195</name>
</gene>
<keyword evidence="2" id="KW-1185">Reference proteome</keyword>
<dbReference type="InterPro" id="IPR025335">
    <property type="entry name" value="DUF4241"/>
</dbReference>
<dbReference type="OrthoDB" id="9789980at2"/>
<organism evidence="1 2">
    <name type="scientific">Brevibacillus antibioticus</name>
    <dbReference type="NCBI Taxonomy" id="2570228"/>
    <lineage>
        <taxon>Bacteria</taxon>
        <taxon>Bacillati</taxon>
        <taxon>Bacillota</taxon>
        <taxon>Bacilli</taxon>
        <taxon>Bacillales</taxon>
        <taxon>Paenibacillaceae</taxon>
        <taxon>Brevibacillus</taxon>
    </lineage>
</organism>
<dbReference type="RefSeq" id="WP_137028835.1">
    <property type="nucleotide sequence ID" value="NZ_SZNK01000001.1"/>
</dbReference>
<protein>
    <submittedName>
        <fullName evidence="1">DUF4241 domain-containing protein</fullName>
    </submittedName>
</protein>
<evidence type="ECO:0000313" key="1">
    <source>
        <dbReference type="EMBL" id="TKI55427.1"/>
    </source>
</evidence>
<dbReference type="Proteomes" id="UP000307841">
    <property type="component" value="Unassembled WGS sequence"/>
</dbReference>
<reference evidence="1 2" key="1">
    <citation type="submission" date="2019-04" db="EMBL/GenBank/DDBJ databases">
        <title>Whole genome sequencing of Brevibacillus sp. TGS2-1.</title>
        <authorList>
            <person name="Choi A."/>
        </authorList>
    </citation>
    <scope>NUCLEOTIDE SEQUENCE [LARGE SCALE GENOMIC DNA]</scope>
    <source>
        <strain evidence="1 2">TGS2-1</strain>
    </source>
</reference>